<evidence type="ECO:0000313" key="2">
    <source>
        <dbReference type="EMBL" id="KQL18586.1"/>
    </source>
</evidence>
<feature type="transmembrane region" description="Helical" evidence="1">
    <location>
        <begin position="106"/>
        <end position="127"/>
    </location>
</feature>
<proteinExistence type="predicted"/>
<dbReference type="PATRIC" id="fig|1637975.4.peg.1430"/>
<feature type="transmembrane region" description="Helical" evidence="1">
    <location>
        <begin position="6"/>
        <end position="30"/>
    </location>
</feature>
<dbReference type="Pfam" id="PF17099">
    <property type="entry name" value="TrpP"/>
    <property type="match status" value="1"/>
</dbReference>
<dbReference type="AlphaFoldDB" id="A0A0Q3VFI3"/>
<keyword evidence="1" id="KW-0812">Transmembrane</keyword>
<organism evidence="2 3">
    <name type="scientific">Cytobacillus solani</name>
    <dbReference type="NCBI Taxonomy" id="1637975"/>
    <lineage>
        <taxon>Bacteria</taxon>
        <taxon>Bacillati</taxon>
        <taxon>Bacillota</taxon>
        <taxon>Bacilli</taxon>
        <taxon>Bacillales</taxon>
        <taxon>Bacillaceae</taxon>
        <taxon>Cytobacillus</taxon>
    </lineage>
</organism>
<name>A0A0Q3VFI3_9BACI</name>
<evidence type="ECO:0000256" key="1">
    <source>
        <dbReference type="SAM" id="Phobius"/>
    </source>
</evidence>
<feature type="transmembrane region" description="Helical" evidence="1">
    <location>
        <begin position="133"/>
        <end position="158"/>
    </location>
</feature>
<dbReference type="RefSeq" id="WP_056683420.1">
    <property type="nucleotide sequence ID" value="NZ_LJIX01000006.1"/>
</dbReference>
<protein>
    <submittedName>
        <fullName evidence="2">Tryptophan transporter</fullName>
    </submittedName>
</protein>
<dbReference type="EMBL" id="LJIX01000006">
    <property type="protein sequence ID" value="KQL18586.1"/>
    <property type="molecule type" value="Genomic_DNA"/>
</dbReference>
<evidence type="ECO:0000313" key="3">
    <source>
        <dbReference type="Proteomes" id="UP000050996"/>
    </source>
</evidence>
<gene>
    <name evidence="2" type="ORF">AN957_08400</name>
</gene>
<dbReference type="InterPro" id="IPR031360">
    <property type="entry name" value="TrpP"/>
</dbReference>
<keyword evidence="1" id="KW-1133">Transmembrane helix</keyword>
<keyword evidence="3" id="KW-1185">Reference proteome</keyword>
<accession>A0A0Q3VFI3</accession>
<dbReference type="Proteomes" id="UP000050996">
    <property type="component" value="Unassembled WGS sequence"/>
</dbReference>
<sequence>MNTKNLVALSLLVGMGAVLHAVMPGFGAGMKPDMMLTMMFLGIILFPDRKSVLLLSLATGLISGLTTTFPGGLFPNIIDKPITAAIFFGLFLLLKKFHHSIISASVLTVIGTLISGIVFLTSAYFIVGLPGPFAALFGAVVLPATIVNTVTMVILYPIAQSIMKRTKLTNQPTVAAKQ</sequence>
<reference evidence="2 3" key="1">
    <citation type="submission" date="2015-09" db="EMBL/GenBank/DDBJ databases">
        <title>Genome sequencing project for genomic taxonomy and phylogenomics of Bacillus-like bacteria.</title>
        <authorList>
            <person name="Liu B."/>
            <person name="Wang J."/>
            <person name="Zhu Y."/>
            <person name="Liu G."/>
            <person name="Chen Q."/>
            <person name="Chen Z."/>
            <person name="Lan J."/>
            <person name="Che J."/>
            <person name="Ge C."/>
            <person name="Shi H."/>
            <person name="Pan Z."/>
            <person name="Liu X."/>
        </authorList>
    </citation>
    <scope>NUCLEOTIDE SEQUENCE [LARGE SCALE GENOMIC DNA]</scope>
    <source>
        <strain evidence="2 3">FJAT-18043</strain>
    </source>
</reference>
<keyword evidence="1" id="KW-0472">Membrane</keyword>
<comment type="caution">
    <text evidence="2">The sequence shown here is derived from an EMBL/GenBank/DDBJ whole genome shotgun (WGS) entry which is preliminary data.</text>
</comment>
<feature type="transmembrane region" description="Helical" evidence="1">
    <location>
        <begin position="51"/>
        <end position="71"/>
    </location>
</feature>
<dbReference type="STRING" id="1637975.AN957_08400"/>